<feature type="compositionally biased region" description="Basic and acidic residues" evidence="1">
    <location>
        <begin position="29"/>
        <end position="40"/>
    </location>
</feature>
<reference evidence="3" key="1">
    <citation type="submission" date="2016-10" db="EMBL/GenBank/DDBJ databases">
        <authorList>
            <person name="Varghese N."/>
            <person name="Submissions S."/>
        </authorList>
    </citation>
    <scope>NUCLEOTIDE SEQUENCE [LARGE SCALE GENOMIC DNA]</scope>
    <source>
        <strain evidence="3">DSM 45460</strain>
    </source>
</reference>
<dbReference type="EMBL" id="FNFM01000005">
    <property type="protein sequence ID" value="SDK20906.1"/>
    <property type="molecule type" value="Genomic_DNA"/>
</dbReference>
<gene>
    <name evidence="2" type="ORF">SAMN04487820_105245</name>
</gene>
<feature type="compositionally biased region" description="Acidic residues" evidence="1">
    <location>
        <begin position="19"/>
        <end position="28"/>
    </location>
</feature>
<sequence>MVAPGMLRAVPAGGFGPADADELSAAEDLDPRRMVSREWA</sequence>
<dbReference type="Proteomes" id="UP000199213">
    <property type="component" value="Unassembled WGS sequence"/>
</dbReference>
<dbReference type="AlphaFoldDB" id="A0A1G9A0N2"/>
<evidence type="ECO:0000313" key="3">
    <source>
        <dbReference type="Proteomes" id="UP000199213"/>
    </source>
</evidence>
<name>A0A1G9A0N2_ACTMZ</name>
<protein>
    <submittedName>
        <fullName evidence="2">Uncharacterized protein</fullName>
    </submittedName>
</protein>
<accession>A0A1G9A0N2</accession>
<proteinExistence type="predicted"/>
<keyword evidence="3" id="KW-1185">Reference proteome</keyword>
<feature type="region of interest" description="Disordered" evidence="1">
    <location>
        <begin position="11"/>
        <end position="40"/>
    </location>
</feature>
<organism evidence="2 3">
    <name type="scientific">Actinopolyspora mzabensis</name>
    <dbReference type="NCBI Taxonomy" id="995066"/>
    <lineage>
        <taxon>Bacteria</taxon>
        <taxon>Bacillati</taxon>
        <taxon>Actinomycetota</taxon>
        <taxon>Actinomycetes</taxon>
        <taxon>Actinopolysporales</taxon>
        <taxon>Actinopolysporaceae</taxon>
        <taxon>Actinopolyspora</taxon>
    </lineage>
</organism>
<evidence type="ECO:0000256" key="1">
    <source>
        <dbReference type="SAM" id="MobiDB-lite"/>
    </source>
</evidence>
<evidence type="ECO:0000313" key="2">
    <source>
        <dbReference type="EMBL" id="SDK20906.1"/>
    </source>
</evidence>